<dbReference type="AlphaFoldDB" id="A0A7T8BCA6"/>
<dbReference type="InterPro" id="IPR013022">
    <property type="entry name" value="Xyl_isomerase-like_TIM-brl"/>
</dbReference>
<proteinExistence type="predicted"/>
<name>A0A7T8BCA6_9SPIR</name>
<dbReference type="NCBIfam" id="NF009689">
    <property type="entry name" value="PRK13210.1"/>
    <property type="match status" value="1"/>
</dbReference>
<dbReference type="InterPro" id="IPR036237">
    <property type="entry name" value="Xyl_isomerase-like_sf"/>
</dbReference>
<dbReference type="GO" id="GO:0034015">
    <property type="term" value="F:L-ribulose-5-phosphate 3-epimerase activity"/>
    <property type="evidence" value="ECO:0007669"/>
    <property type="project" value="TreeGrafter"/>
</dbReference>
<evidence type="ECO:0000259" key="3">
    <source>
        <dbReference type="Pfam" id="PF01261"/>
    </source>
</evidence>
<dbReference type="PANTHER" id="PTHR43489">
    <property type="entry name" value="ISOMERASE"/>
    <property type="match status" value="1"/>
</dbReference>
<dbReference type="Gene3D" id="3.20.20.150">
    <property type="entry name" value="Divalent-metal-dependent TIM barrel enzymes"/>
    <property type="match status" value="1"/>
</dbReference>
<reference evidence="4" key="1">
    <citation type="submission" date="2021-01" db="EMBL/GenBank/DDBJ databases">
        <title>Description of Breznakiella homolactica.</title>
        <authorList>
            <person name="Song Y."/>
            <person name="Brune A."/>
        </authorList>
    </citation>
    <scope>NUCLEOTIDE SEQUENCE</scope>
    <source>
        <strain evidence="4">RmG30</strain>
    </source>
</reference>
<organism evidence="4 5">
    <name type="scientific">Breznakiella homolactica</name>
    <dbReference type="NCBI Taxonomy" id="2798577"/>
    <lineage>
        <taxon>Bacteria</taxon>
        <taxon>Pseudomonadati</taxon>
        <taxon>Spirochaetota</taxon>
        <taxon>Spirochaetia</taxon>
        <taxon>Spirochaetales</taxon>
        <taxon>Breznakiellaceae</taxon>
        <taxon>Breznakiella</taxon>
    </lineage>
</organism>
<evidence type="ECO:0000313" key="5">
    <source>
        <dbReference type="Proteomes" id="UP000595917"/>
    </source>
</evidence>
<dbReference type="KEGG" id="bhc:JFL75_12385"/>
<dbReference type="GO" id="GO:0019852">
    <property type="term" value="P:L-ascorbic acid metabolic process"/>
    <property type="evidence" value="ECO:0007669"/>
    <property type="project" value="TreeGrafter"/>
</dbReference>
<evidence type="ECO:0000256" key="1">
    <source>
        <dbReference type="ARBA" id="ARBA00023235"/>
    </source>
</evidence>
<dbReference type="SUPFAM" id="SSF51658">
    <property type="entry name" value="Xylose isomerase-like"/>
    <property type="match status" value="1"/>
</dbReference>
<sequence length="295" mass="33372">MPRIGIYEKALPPVETWKERLETARAAGYDFVELSVDESDSRMARLGWSPGERKSFRDTVRESGIDIPSLCLSCHRKYPLGSADPAIRKKARSIMESAIRFAVDTGIRTIQLAAYDVYYEPSTAETKKYFLQGLEEAVSIASGAQIMLAAEIMDHPLVNSITRWKTYAEQIRSPWFQVYPDVGNLSAWWNDVPRELELGLDRITSIHLKDTLAVGPGFPGKFKEVPFGEGCVDFVEIFRTLSALRYQGSFLIEMWTEKSPDPIMEIEHAREWILGKMAEAGICVDPRPLRPEVIP</sequence>
<dbReference type="InterPro" id="IPR004560">
    <property type="entry name" value="L-Ru-5P_3-Epase"/>
</dbReference>
<keyword evidence="1" id="KW-0413">Isomerase</keyword>
<dbReference type="PANTHER" id="PTHR43489:SF1">
    <property type="entry name" value="L-RIBULOSE-5-PHOSPHATE 3-EPIMERASE SGBU-RELATED"/>
    <property type="match status" value="1"/>
</dbReference>
<dbReference type="NCBIfam" id="NF009688">
    <property type="entry name" value="PRK13209.1"/>
    <property type="match status" value="1"/>
</dbReference>
<keyword evidence="5" id="KW-1185">Reference proteome</keyword>
<evidence type="ECO:0000256" key="2">
    <source>
        <dbReference type="NCBIfam" id="TIGR00542"/>
    </source>
</evidence>
<protein>
    <recommendedName>
        <fullName evidence="2">L-ribulose-5-phosphate 3-epimerase</fullName>
    </recommendedName>
</protein>
<dbReference type="NCBIfam" id="TIGR00542">
    <property type="entry name" value="hxl6Piso_put"/>
    <property type="match status" value="1"/>
</dbReference>
<dbReference type="EMBL" id="CP067089">
    <property type="protein sequence ID" value="QQO11387.1"/>
    <property type="molecule type" value="Genomic_DNA"/>
</dbReference>
<feature type="domain" description="Xylose isomerase-like TIM barrel" evidence="3">
    <location>
        <begin position="22"/>
        <end position="273"/>
    </location>
</feature>
<gene>
    <name evidence="4" type="ORF">JFL75_12385</name>
</gene>
<dbReference type="Proteomes" id="UP000595917">
    <property type="component" value="Chromosome"/>
</dbReference>
<dbReference type="InterPro" id="IPR050417">
    <property type="entry name" value="Sugar_Epim/Isomerase"/>
</dbReference>
<dbReference type="GO" id="GO:0016861">
    <property type="term" value="F:intramolecular oxidoreductase activity, interconverting aldoses and ketoses"/>
    <property type="evidence" value="ECO:0007669"/>
    <property type="project" value="InterPro"/>
</dbReference>
<evidence type="ECO:0000313" key="4">
    <source>
        <dbReference type="EMBL" id="QQO11387.1"/>
    </source>
</evidence>
<accession>A0A7T8BCA6</accession>
<dbReference type="Pfam" id="PF01261">
    <property type="entry name" value="AP_endonuc_2"/>
    <property type="match status" value="1"/>
</dbReference>